<evidence type="ECO:0008006" key="4">
    <source>
        <dbReference type="Google" id="ProtNLM"/>
    </source>
</evidence>
<dbReference type="PANTHER" id="PTHR43433">
    <property type="entry name" value="HYDROLASE, ALPHA/BETA FOLD FAMILY PROTEIN"/>
    <property type="match status" value="1"/>
</dbReference>
<name>A0A0L0VJD3_9BASI</name>
<feature type="region of interest" description="Disordered" evidence="1">
    <location>
        <begin position="672"/>
        <end position="737"/>
    </location>
</feature>
<evidence type="ECO:0000256" key="1">
    <source>
        <dbReference type="SAM" id="MobiDB-lite"/>
    </source>
</evidence>
<feature type="compositionally biased region" description="Polar residues" evidence="1">
    <location>
        <begin position="65"/>
        <end position="76"/>
    </location>
</feature>
<feature type="region of interest" description="Disordered" evidence="1">
    <location>
        <begin position="1"/>
        <end position="109"/>
    </location>
</feature>
<feature type="compositionally biased region" description="Polar residues" evidence="1">
    <location>
        <begin position="491"/>
        <end position="508"/>
    </location>
</feature>
<feature type="compositionally biased region" description="Low complexity" evidence="1">
    <location>
        <begin position="717"/>
        <end position="734"/>
    </location>
</feature>
<accession>A0A0L0VJD3</accession>
<organism evidence="2 3">
    <name type="scientific">Puccinia striiformis f. sp. tritici PST-78</name>
    <dbReference type="NCBI Taxonomy" id="1165861"/>
    <lineage>
        <taxon>Eukaryota</taxon>
        <taxon>Fungi</taxon>
        <taxon>Dikarya</taxon>
        <taxon>Basidiomycota</taxon>
        <taxon>Pucciniomycotina</taxon>
        <taxon>Pucciniomycetes</taxon>
        <taxon>Pucciniales</taxon>
        <taxon>Pucciniaceae</taxon>
        <taxon>Puccinia</taxon>
    </lineage>
</organism>
<feature type="compositionally biased region" description="Low complexity" evidence="1">
    <location>
        <begin position="596"/>
        <end position="634"/>
    </location>
</feature>
<gene>
    <name evidence="2" type="ORF">PSTG_07322</name>
</gene>
<comment type="caution">
    <text evidence="2">The sequence shown here is derived from an EMBL/GenBank/DDBJ whole genome shotgun (WGS) entry which is preliminary data.</text>
</comment>
<proteinExistence type="predicted"/>
<keyword evidence="3" id="KW-1185">Reference proteome</keyword>
<feature type="compositionally biased region" description="Low complexity" evidence="1">
    <location>
        <begin position="14"/>
        <end position="23"/>
    </location>
</feature>
<protein>
    <recommendedName>
        <fullName evidence="4">AB hydrolase-1 domain-containing protein</fullName>
    </recommendedName>
</protein>
<dbReference type="OrthoDB" id="2503517at2759"/>
<feature type="compositionally biased region" description="Low complexity" evidence="1">
    <location>
        <begin position="224"/>
        <end position="255"/>
    </location>
</feature>
<feature type="compositionally biased region" description="Polar residues" evidence="1">
    <location>
        <begin position="551"/>
        <end position="584"/>
    </location>
</feature>
<feature type="compositionally biased region" description="Low complexity" evidence="1">
    <location>
        <begin position="509"/>
        <end position="528"/>
    </location>
</feature>
<feature type="compositionally biased region" description="Low complexity" evidence="1">
    <location>
        <begin position="536"/>
        <end position="545"/>
    </location>
</feature>
<feature type="compositionally biased region" description="Polar residues" evidence="1">
    <location>
        <begin position="704"/>
        <end position="716"/>
    </location>
</feature>
<dbReference type="Proteomes" id="UP000054564">
    <property type="component" value="Unassembled WGS sequence"/>
</dbReference>
<reference evidence="3" key="1">
    <citation type="submission" date="2014-03" db="EMBL/GenBank/DDBJ databases">
        <title>The Genome Sequence of Puccinia striiformis f. sp. tritici PST-78.</title>
        <authorList>
            <consortium name="The Broad Institute Genome Sequencing Platform"/>
            <person name="Cuomo C."/>
            <person name="Hulbert S."/>
            <person name="Chen X."/>
            <person name="Walker B."/>
            <person name="Young S.K."/>
            <person name="Zeng Q."/>
            <person name="Gargeya S."/>
            <person name="Fitzgerald M."/>
            <person name="Haas B."/>
            <person name="Abouelleil A."/>
            <person name="Alvarado L."/>
            <person name="Arachchi H.M."/>
            <person name="Berlin A.M."/>
            <person name="Chapman S.B."/>
            <person name="Goldberg J."/>
            <person name="Griggs A."/>
            <person name="Gujja S."/>
            <person name="Hansen M."/>
            <person name="Howarth C."/>
            <person name="Imamovic A."/>
            <person name="Larimer J."/>
            <person name="McCowan C."/>
            <person name="Montmayeur A."/>
            <person name="Murphy C."/>
            <person name="Neiman D."/>
            <person name="Pearson M."/>
            <person name="Priest M."/>
            <person name="Roberts A."/>
            <person name="Saif S."/>
            <person name="Shea T."/>
            <person name="Sisk P."/>
            <person name="Sykes S."/>
            <person name="Wortman J."/>
            <person name="Nusbaum C."/>
            <person name="Birren B."/>
        </authorList>
    </citation>
    <scope>NUCLEOTIDE SEQUENCE [LARGE SCALE GENOMIC DNA]</scope>
    <source>
        <strain evidence="3">race PST-78</strain>
    </source>
</reference>
<dbReference type="SUPFAM" id="SSF53474">
    <property type="entry name" value="alpha/beta-Hydrolases"/>
    <property type="match status" value="1"/>
</dbReference>
<feature type="region of interest" description="Disordered" evidence="1">
    <location>
        <begin position="144"/>
        <end position="186"/>
    </location>
</feature>
<feature type="compositionally biased region" description="Low complexity" evidence="1">
    <location>
        <begin position="160"/>
        <end position="186"/>
    </location>
</feature>
<dbReference type="InterPro" id="IPR029058">
    <property type="entry name" value="AB_hydrolase_fold"/>
</dbReference>
<evidence type="ECO:0000313" key="3">
    <source>
        <dbReference type="Proteomes" id="UP000054564"/>
    </source>
</evidence>
<dbReference type="PANTHER" id="PTHR43433:SF10">
    <property type="entry name" value="AB HYDROLASE-1 DOMAIN-CONTAINING PROTEIN"/>
    <property type="match status" value="1"/>
</dbReference>
<dbReference type="AlphaFoldDB" id="A0A0L0VJD3"/>
<evidence type="ECO:0000313" key="2">
    <source>
        <dbReference type="EMBL" id="KNE99392.1"/>
    </source>
</evidence>
<sequence>MKEAPYSNYRRPSSSESDSSCSDLFAGPKTSTHLDPVTGEVLSTGHDVAGMDAMIDKLKTKTRTRTNQPVQQSSLSKPERSNTSDSDITLSFHPLARSSNRNTELPPPIPSINGIISKYTQPQLKIDSIDEIVERYNPILKRSVRHEPIQNNNTRHLSPVRDSSTNSSPSRLRSVSENSSDSNSSINSLTKEALTLQVTHSPPPRTSPQNTSPIHRYSPLKQFTLSSSTANTTTTTTATTEEQQHQQSSSSSSSQNQVEDQIALYLRSTRLTTLIKLKRQQSPMTVSLADVGSPTGHPVFIFLGLGCVRYLIGLYDELATALGLRLICIDRWGLGKTTSVTDEQRGFLEWGIVVEEVADQLSIQKFSILAHSAGAPYGLATSLRLGARIHGSIHLLAPWVSLTAENGMHAGNYKWLKYVPNSMIKSVQAAEWKMTGWRLGKPPTIVHHPIGFNINAPVESSTSTDHSDQDLECSNSQSTIKRGLSIDSGLITNDTIEPSSKPQSSNTLSTNSYSGRLSSSSSSSTTSSSHHHHHQPSSSNGSHQNSKGEGLQSTKKLSSSPIQQTESNPTNNFGTFRSFRTQYKPSVLPIRRRYQSTTTPSSSSNINKTPTIHNNNNNLIPSSCSSASFPGSCPTDDNDQNQLLGIDPYRDIDRESVDLFYRKDLQSLLSGRNDCIQNPNEKMKSRSTDCISKPKSNGKDSRQTDNNSLKTMNHQKSNTSNESRSSSSTSSMSEVEIKEKMKSSLGISLLRASYSESLKGGTSDLITILEKNSKPWGFSYSEIDKPVKIWHGSKDERLSYKGSQWLINSILNQDVKDQSQLLIIDNATHSLMTDVNVLYQVFESIADQW</sequence>
<dbReference type="STRING" id="1165861.A0A0L0VJD3"/>
<dbReference type="EMBL" id="AJIL01000046">
    <property type="protein sequence ID" value="KNE99392.1"/>
    <property type="molecule type" value="Genomic_DNA"/>
</dbReference>
<feature type="region of interest" description="Disordered" evidence="1">
    <location>
        <begin position="198"/>
        <end position="255"/>
    </location>
</feature>
<dbReference type="Gene3D" id="3.40.50.1820">
    <property type="entry name" value="alpha/beta hydrolase"/>
    <property type="match status" value="1"/>
</dbReference>
<feature type="region of interest" description="Disordered" evidence="1">
    <location>
        <begin position="491"/>
        <end position="647"/>
    </location>
</feature>
<feature type="region of interest" description="Disordered" evidence="1">
    <location>
        <begin position="456"/>
        <end position="479"/>
    </location>
</feature>
<dbReference type="InterPro" id="IPR050471">
    <property type="entry name" value="AB_hydrolase"/>
</dbReference>